<evidence type="ECO:0000313" key="1">
    <source>
        <dbReference type="EMBL" id="ALH46218.1"/>
    </source>
</evidence>
<reference evidence="1 2" key="1">
    <citation type="journal article" date="2016" name="Genome Announc.">
        <title>Genome Sequences of Pseudomonas oryzihabitans Phage POR1 and Pseudomonas aeruginosa Phage PAE1.</title>
        <authorList>
            <person name="Dyson Z.A."/>
            <person name="Seviour R.J."/>
            <person name="Tucci J."/>
            <person name="Petrovski S."/>
        </authorList>
    </citation>
    <scope>NUCLEOTIDE SEQUENCE [LARGE SCALE GENOMIC DNA]</scope>
</reference>
<dbReference type="InterPro" id="IPR021808">
    <property type="entry name" value="DUF3383"/>
</dbReference>
<dbReference type="Pfam" id="PF11863">
    <property type="entry name" value="DUF3383"/>
    <property type="match status" value="1"/>
</dbReference>
<gene>
    <name evidence="1" type="ORF">POR1_12</name>
</gene>
<keyword evidence="2" id="KW-1185">Reference proteome</keyword>
<accession>A0A0N9SJA3</accession>
<sequence length="452" mass="48259">MANIDRIVNATILLQSTAVDEQSFSDMLILADHAITAARVTSVNSTGELEEMGVAVTSPLYRAVQAAKSQTPSVDTVYIGRRMPAGLSVNVSAPKGSAGEVFSVTVEYHSGTQLVTQPFAYTTVGDATDNTAAKLAPLLAALIDANTSLTATATGSAITIVGTGEVPAIVAKSSNLAVNVTASTESVTSALNACRAESDKFYGVGITSKVLADQMEAAAWIESNGKLGGFSTKDTNAYNPTSTTDLAGALDQKNYFRSFVCYGANSDTEYPELALMSKKFCEAPGGETWANVTLGAVTADKLRESEAQALFAKNANSFEPFRNVTLTQNGKTAGGEWIDIIRFRDWLLEQIRVNVFSLFIDRKIAFTDEDVLKIKTRVMETLNRGVDAGGIAPPELDENDKLLPSYVLTVERVSKSSINDKANRKYRGVKFRARLAGAIHATDITGTLAYEL</sequence>
<dbReference type="Proteomes" id="UP000225954">
    <property type="component" value="Segment"/>
</dbReference>
<proteinExistence type="predicted"/>
<dbReference type="EMBL" id="KT716399">
    <property type="protein sequence ID" value="ALH46218.1"/>
    <property type="molecule type" value="Genomic_DNA"/>
</dbReference>
<organism evidence="1 2">
    <name type="scientific">Pseudomonas phage POR1</name>
    <dbReference type="NCBI Taxonomy" id="1718594"/>
    <lineage>
        <taxon>Viruses</taxon>
        <taxon>Duplodnaviria</taxon>
        <taxon>Heunggongvirae</taxon>
        <taxon>Uroviricota</taxon>
        <taxon>Caudoviricetes</taxon>
        <taxon>Porunavirus</taxon>
        <taxon>Porunavirus POR1</taxon>
    </lineage>
</organism>
<name>A0A0N9SJA3_9CAUD</name>
<protein>
    <submittedName>
        <fullName evidence="1">Putative major tail protein</fullName>
    </submittedName>
</protein>
<evidence type="ECO:0000313" key="2">
    <source>
        <dbReference type="Proteomes" id="UP000225954"/>
    </source>
</evidence>